<sequence length="99" mass="10992">VSLLKESGVEFTIVEYLKNPLNRNEILSLSSKLDMAPSGFVRKNEASYKENNFGEILNDNEAMAEAIEKFPKIMERPIAVKGAKAVIGRPPENVLTLVD</sequence>
<organism evidence="1">
    <name type="scientific">marine metagenome</name>
    <dbReference type="NCBI Taxonomy" id="408172"/>
    <lineage>
        <taxon>unclassified sequences</taxon>
        <taxon>metagenomes</taxon>
        <taxon>ecological metagenomes</taxon>
    </lineage>
</organism>
<dbReference type="Pfam" id="PF03960">
    <property type="entry name" value="ArsC"/>
    <property type="match status" value="1"/>
</dbReference>
<proteinExistence type="predicted"/>
<gene>
    <name evidence="1" type="ORF">METZ01_LOCUS59611</name>
</gene>
<reference evidence="1" key="1">
    <citation type="submission" date="2018-05" db="EMBL/GenBank/DDBJ databases">
        <authorList>
            <person name="Lanie J.A."/>
            <person name="Ng W.-L."/>
            <person name="Kazmierczak K.M."/>
            <person name="Andrzejewski T.M."/>
            <person name="Davidsen T.M."/>
            <person name="Wayne K.J."/>
            <person name="Tettelin H."/>
            <person name="Glass J.I."/>
            <person name="Rusch D."/>
            <person name="Podicherti R."/>
            <person name="Tsui H.-C.T."/>
            <person name="Winkler M.E."/>
        </authorList>
    </citation>
    <scope>NUCLEOTIDE SEQUENCE</scope>
</reference>
<dbReference type="InterPro" id="IPR006660">
    <property type="entry name" value="Arsenate_reductase-like"/>
</dbReference>
<name>A0A381SWG9_9ZZZZ</name>
<evidence type="ECO:0000313" key="1">
    <source>
        <dbReference type="EMBL" id="SVA06757.1"/>
    </source>
</evidence>
<dbReference type="Gene3D" id="3.40.30.10">
    <property type="entry name" value="Glutaredoxin"/>
    <property type="match status" value="1"/>
</dbReference>
<dbReference type="EMBL" id="UINC01003488">
    <property type="protein sequence ID" value="SVA06757.1"/>
    <property type="molecule type" value="Genomic_DNA"/>
</dbReference>
<dbReference type="SUPFAM" id="SSF52833">
    <property type="entry name" value="Thioredoxin-like"/>
    <property type="match status" value="1"/>
</dbReference>
<dbReference type="PANTHER" id="PTHR30041">
    <property type="entry name" value="ARSENATE REDUCTASE"/>
    <property type="match status" value="1"/>
</dbReference>
<feature type="non-terminal residue" evidence="1">
    <location>
        <position position="1"/>
    </location>
</feature>
<dbReference type="PANTHER" id="PTHR30041:SF4">
    <property type="entry name" value="ARSENATE REDUCTASE"/>
    <property type="match status" value="1"/>
</dbReference>
<dbReference type="InterPro" id="IPR036249">
    <property type="entry name" value="Thioredoxin-like_sf"/>
</dbReference>
<dbReference type="AlphaFoldDB" id="A0A381SWG9"/>
<evidence type="ECO:0008006" key="2">
    <source>
        <dbReference type="Google" id="ProtNLM"/>
    </source>
</evidence>
<protein>
    <recommendedName>
        <fullName evidence="2">Arsenate reductase (Glutaredoxin)</fullName>
    </recommendedName>
</protein>
<accession>A0A381SWG9</accession>
<dbReference type="PROSITE" id="PS51353">
    <property type="entry name" value="ARSC"/>
    <property type="match status" value="1"/>
</dbReference>